<accession>A0A6M1SW90</accession>
<dbReference type="Proteomes" id="UP000473278">
    <property type="component" value="Unassembled WGS sequence"/>
</dbReference>
<gene>
    <name evidence="2" type="ORF">G3570_01355</name>
</gene>
<protein>
    <recommendedName>
        <fullName evidence="4">Cytochrome c domain-containing protein</fullName>
    </recommendedName>
</protein>
<sequence length="169" mass="19231">MPHRFLVPTLLSIILSSFVFISQCSPPEQQSQQQEQQSSVQQTPTPELAEYMSTMSYYTHKFALAVDAQNQELAQFYFHEIRAIADEIKKDIPGYEGYDIARLMELFLDPTIQPVEDALADRNWETTRKVAIDFIGSCNTCHNASGHGFVNVTPGFDNNPYNQDFSVEE</sequence>
<feature type="chain" id="PRO_5026920399" description="Cytochrome c domain-containing protein" evidence="1">
    <location>
        <begin position="22"/>
        <end position="169"/>
    </location>
</feature>
<reference evidence="2 3" key="1">
    <citation type="submission" date="2020-02" db="EMBL/GenBank/DDBJ databases">
        <title>Balneolaceae bacterium YR4-1, complete genome.</title>
        <authorList>
            <person name="Li Y."/>
            <person name="Wu S."/>
        </authorList>
    </citation>
    <scope>NUCLEOTIDE SEQUENCE [LARGE SCALE GENOMIC DNA]</scope>
    <source>
        <strain evidence="2 3">YR4-1</strain>
    </source>
</reference>
<comment type="caution">
    <text evidence="2">The sequence shown here is derived from an EMBL/GenBank/DDBJ whole genome shotgun (WGS) entry which is preliminary data.</text>
</comment>
<keyword evidence="1" id="KW-0732">Signal</keyword>
<evidence type="ECO:0000313" key="2">
    <source>
        <dbReference type="EMBL" id="NGP75264.1"/>
    </source>
</evidence>
<dbReference type="RefSeq" id="WP_165138416.1">
    <property type="nucleotide sequence ID" value="NZ_JAALLT010000001.1"/>
</dbReference>
<proteinExistence type="predicted"/>
<keyword evidence="3" id="KW-1185">Reference proteome</keyword>
<evidence type="ECO:0000256" key="1">
    <source>
        <dbReference type="SAM" id="SignalP"/>
    </source>
</evidence>
<dbReference type="AlphaFoldDB" id="A0A6M1SW90"/>
<name>A0A6M1SW90_9BACT</name>
<evidence type="ECO:0008006" key="4">
    <source>
        <dbReference type="Google" id="ProtNLM"/>
    </source>
</evidence>
<dbReference type="EMBL" id="JAALLT010000001">
    <property type="protein sequence ID" value="NGP75264.1"/>
    <property type="molecule type" value="Genomic_DNA"/>
</dbReference>
<evidence type="ECO:0000313" key="3">
    <source>
        <dbReference type="Proteomes" id="UP000473278"/>
    </source>
</evidence>
<feature type="signal peptide" evidence="1">
    <location>
        <begin position="1"/>
        <end position="21"/>
    </location>
</feature>
<organism evidence="2 3">
    <name type="scientific">Halalkalibaculum roseum</name>
    <dbReference type="NCBI Taxonomy" id="2709311"/>
    <lineage>
        <taxon>Bacteria</taxon>
        <taxon>Pseudomonadati</taxon>
        <taxon>Balneolota</taxon>
        <taxon>Balneolia</taxon>
        <taxon>Balneolales</taxon>
        <taxon>Balneolaceae</taxon>
        <taxon>Halalkalibaculum</taxon>
    </lineage>
</organism>